<dbReference type="Proteomes" id="UP000294480">
    <property type="component" value="Unassembled WGS sequence"/>
</dbReference>
<gene>
    <name evidence="1" type="ORF">DFR44_12119</name>
</gene>
<comment type="caution">
    <text evidence="1">The sequence shown here is derived from an EMBL/GenBank/DDBJ whole genome shotgun (WGS) entry which is preliminary data.</text>
</comment>
<dbReference type="AlphaFoldDB" id="A0A4R6Y5L4"/>
<name>A0A4R6Y5L4_9BURK</name>
<dbReference type="EMBL" id="SNZE01000021">
    <property type="protein sequence ID" value="TDR30403.1"/>
    <property type="molecule type" value="Genomic_DNA"/>
</dbReference>
<organism evidence="1 2">
    <name type="scientific">Hydromonas duriensis</name>
    <dbReference type="NCBI Taxonomy" id="1527608"/>
    <lineage>
        <taxon>Bacteria</taxon>
        <taxon>Pseudomonadati</taxon>
        <taxon>Pseudomonadota</taxon>
        <taxon>Betaproteobacteria</taxon>
        <taxon>Burkholderiales</taxon>
        <taxon>Burkholderiaceae</taxon>
        <taxon>Hydromonas</taxon>
    </lineage>
</organism>
<evidence type="ECO:0000313" key="2">
    <source>
        <dbReference type="Proteomes" id="UP000294480"/>
    </source>
</evidence>
<dbReference type="OrthoDB" id="9135425at2"/>
<proteinExistence type="predicted"/>
<sequence>MGAGFGNKTTGNLTPVSDKNPIIAKTNTVRLLFSGGALSASDNSAFYFAMKNVERDYQNDGIPVKSFYLTNGAKSLVATINSQANSTIQSLDIFCHGGPPALFMIYGSSTSKSITEAERDKLNLNASLYSGAFIQGVWAWHKHANFDNISSIDFSKFTNNAKIEIHGCNTAKGLLGADSICEDLSEYLYEAGKTKSIVIGHNTKANPNINGSKTTIQEQDYRSGERIGYNNGKAVLTTYVTGRISAQSINNALK</sequence>
<keyword evidence="2" id="KW-1185">Reference proteome</keyword>
<evidence type="ECO:0000313" key="1">
    <source>
        <dbReference type="EMBL" id="TDR30403.1"/>
    </source>
</evidence>
<accession>A0A4R6Y5L4</accession>
<protein>
    <submittedName>
        <fullName evidence="1">Uncharacterized protein</fullName>
    </submittedName>
</protein>
<dbReference type="RefSeq" id="WP_133621177.1">
    <property type="nucleotide sequence ID" value="NZ_SNZE01000021.1"/>
</dbReference>
<reference evidence="1 2" key="1">
    <citation type="submission" date="2019-03" db="EMBL/GenBank/DDBJ databases">
        <title>Genomic Encyclopedia of Type Strains, Phase IV (KMG-IV): sequencing the most valuable type-strain genomes for metagenomic binning, comparative biology and taxonomic classification.</title>
        <authorList>
            <person name="Goeker M."/>
        </authorList>
    </citation>
    <scope>NUCLEOTIDE SEQUENCE [LARGE SCALE GENOMIC DNA]</scope>
    <source>
        <strain evidence="1 2">DSM 102852</strain>
    </source>
</reference>